<reference evidence="3" key="1">
    <citation type="submission" date="2021-03" db="EMBL/GenBank/DDBJ databases">
        <title>Evolutionary innovations through gain and loss of genes in the ectomycorrhizal Boletales.</title>
        <authorList>
            <person name="Wu G."/>
            <person name="Miyauchi S."/>
            <person name="Morin E."/>
            <person name="Yang Z.-L."/>
            <person name="Xu J."/>
            <person name="Martin F.M."/>
        </authorList>
    </citation>
    <scope>NUCLEOTIDE SEQUENCE</scope>
    <source>
        <strain evidence="3">BR01</strain>
    </source>
</reference>
<gene>
    <name evidence="3" type="ORF">JVT61DRAFT_5086</name>
</gene>
<name>A0A8I3ACV6_9AGAM</name>
<dbReference type="AlphaFoldDB" id="A0A8I3ACV6"/>
<dbReference type="EMBL" id="JAGFBS010000002">
    <property type="protein sequence ID" value="KAG6380708.1"/>
    <property type="molecule type" value="Genomic_DNA"/>
</dbReference>
<dbReference type="Pfam" id="PF00646">
    <property type="entry name" value="F-box"/>
    <property type="match status" value="1"/>
</dbReference>
<organism evidence="3 4">
    <name type="scientific">Boletus reticuloceps</name>
    <dbReference type="NCBI Taxonomy" id="495285"/>
    <lineage>
        <taxon>Eukaryota</taxon>
        <taxon>Fungi</taxon>
        <taxon>Dikarya</taxon>
        <taxon>Basidiomycota</taxon>
        <taxon>Agaricomycotina</taxon>
        <taxon>Agaricomycetes</taxon>
        <taxon>Agaricomycetidae</taxon>
        <taxon>Boletales</taxon>
        <taxon>Boletineae</taxon>
        <taxon>Boletaceae</taxon>
        <taxon>Boletoideae</taxon>
        <taxon>Boletus</taxon>
    </lineage>
</organism>
<evidence type="ECO:0000313" key="3">
    <source>
        <dbReference type="EMBL" id="KAG6380708.1"/>
    </source>
</evidence>
<feature type="region of interest" description="Disordered" evidence="1">
    <location>
        <begin position="426"/>
        <end position="465"/>
    </location>
</feature>
<proteinExistence type="predicted"/>
<accession>A0A8I3ACV6</accession>
<feature type="region of interest" description="Disordered" evidence="1">
    <location>
        <begin position="1"/>
        <end position="58"/>
    </location>
</feature>
<dbReference type="PROSITE" id="PS50181">
    <property type="entry name" value="FBOX"/>
    <property type="match status" value="1"/>
</dbReference>
<dbReference type="SUPFAM" id="SSF81383">
    <property type="entry name" value="F-box domain"/>
    <property type="match status" value="1"/>
</dbReference>
<feature type="compositionally biased region" description="Polar residues" evidence="1">
    <location>
        <begin position="435"/>
        <end position="450"/>
    </location>
</feature>
<dbReference type="OrthoDB" id="2322499at2759"/>
<keyword evidence="4" id="KW-1185">Reference proteome</keyword>
<dbReference type="CDD" id="cd09917">
    <property type="entry name" value="F-box_SF"/>
    <property type="match status" value="1"/>
</dbReference>
<dbReference type="Proteomes" id="UP000683000">
    <property type="component" value="Unassembled WGS sequence"/>
</dbReference>
<comment type="caution">
    <text evidence="3">The sequence shown here is derived from an EMBL/GenBank/DDBJ whole genome shotgun (WGS) entry which is preliminary data.</text>
</comment>
<dbReference type="SMART" id="SM00256">
    <property type="entry name" value="FBOX"/>
    <property type="match status" value="1"/>
</dbReference>
<sequence length="790" mass="89971">MAPRKQTQLQTGAAAQAPADNVKKRRVSTRVANASSKKRKRVSDKPDEAENNPADQVKVKRPKWSRVTGRLAGLMEMPMDILFEIFGHLMPLDVLRLARTTKQFRQLLMHRSSASIWVAARKNVPDLPDCPPYMSEPQFANLVFDTHCHECLSPNIRSVDFRIGRRICSKCAKECMVEGYSLYVGESSYKAVPSKYGKRGRPSYYSKDLQEFQSKRASITDPQERDKFVKERQDLVSQMERHGALLEAWATNQAKDRSEQLDDLRRERKEAIIEKLTELGWGPEIEQIPDRDDLSHHKLVKQPTRLTPRIWTNIRAEMVAYVERMKVQRIERERKALVISRKRIAVSILRAYKISHLPMTDVMPEPVDFCAISQVSDILELPTETQVTEDTFAPVVEKMDELIEEWRTQILGSLVQKVKDSLYSHKSRVDHPSGTADSTLMDNTASSSSVDPIGKGKAKDVEPSIPDDSQIIQDLSLATTVFNCKCCNPRFEDDFFGSLGFGLVSRRRPRSNPLFFPKVLGHHCLTKQHVYNWDNSGGDPTKQYNFPIGNRTQWSCNLLQVDEKAGKMAANVVTTCGLDPETTTAAEMDQLSHDELACLECLEWSDEAWDQANAPVFGWRAAIAHNCRSHPSKTDIEWKLIEDELASDVVDVDEESRVNQAVLSYLVSHGLVPDDLYPGSPEEAVWLCTHCLDLPDDTECTELSKMKSHLNAMHSVSEPQENQDYYKDYEAPQGRKARTPHLKITLTMDRPDNVPGPGERRSFDPLCFGISEDEFEDEYYDDYFGDDFFF</sequence>
<evidence type="ECO:0000259" key="2">
    <source>
        <dbReference type="PROSITE" id="PS50181"/>
    </source>
</evidence>
<dbReference type="InterPro" id="IPR001810">
    <property type="entry name" value="F-box_dom"/>
</dbReference>
<protein>
    <recommendedName>
        <fullName evidence="2">F-box domain-containing protein</fullName>
    </recommendedName>
</protein>
<feature type="compositionally biased region" description="Low complexity" evidence="1">
    <location>
        <begin position="1"/>
        <end position="19"/>
    </location>
</feature>
<evidence type="ECO:0000313" key="4">
    <source>
        <dbReference type="Proteomes" id="UP000683000"/>
    </source>
</evidence>
<feature type="domain" description="F-box" evidence="2">
    <location>
        <begin position="71"/>
        <end position="120"/>
    </location>
</feature>
<dbReference type="InterPro" id="IPR036047">
    <property type="entry name" value="F-box-like_dom_sf"/>
</dbReference>
<evidence type="ECO:0000256" key="1">
    <source>
        <dbReference type="SAM" id="MobiDB-lite"/>
    </source>
</evidence>